<accession>A0A6P7TZS1</accession>
<dbReference type="PANTHER" id="PTHR11905:SF159">
    <property type="entry name" value="ADAM METALLOPROTEASE"/>
    <property type="match status" value="1"/>
</dbReference>
<dbReference type="Gene3D" id="3.40.1620.60">
    <property type="match status" value="1"/>
</dbReference>
<comment type="caution">
    <text evidence="8">Lacks conserved residue(s) required for the propagation of feature annotation.</text>
</comment>
<dbReference type="RefSeq" id="XP_029657283.2">
    <property type="nucleotide sequence ID" value="XM_029801423.2"/>
</dbReference>
<evidence type="ECO:0000259" key="9">
    <source>
        <dbReference type="PROSITE" id="PS50215"/>
    </source>
</evidence>
<feature type="domain" description="Peptidase M12B" evidence="9">
    <location>
        <begin position="241"/>
        <end position="463"/>
    </location>
</feature>
<keyword evidence="7" id="KW-0325">Glycoprotein</keyword>
<keyword evidence="10" id="KW-1185">Reference proteome</keyword>
<dbReference type="InterPro" id="IPR001590">
    <property type="entry name" value="Peptidase_M12B"/>
</dbReference>
<dbReference type="Proteomes" id="UP000515154">
    <property type="component" value="Unplaced"/>
</dbReference>
<dbReference type="PANTHER" id="PTHR11905">
    <property type="entry name" value="ADAM A DISINTEGRIN AND METALLOPROTEASE DOMAIN"/>
    <property type="match status" value="1"/>
</dbReference>
<feature type="active site" evidence="8">
    <location>
        <position position="407"/>
    </location>
</feature>
<keyword evidence="3" id="KW-0378">Hydrolase</keyword>
<evidence type="ECO:0000256" key="4">
    <source>
        <dbReference type="ARBA" id="ARBA00022833"/>
    </source>
</evidence>
<evidence type="ECO:0000256" key="1">
    <source>
        <dbReference type="ARBA" id="ARBA00022670"/>
    </source>
</evidence>
<feature type="binding site" evidence="8">
    <location>
        <position position="416"/>
    </location>
    <ligand>
        <name>Zn(2+)</name>
        <dbReference type="ChEBI" id="CHEBI:29105"/>
        <note>catalytic</note>
    </ligand>
</feature>
<name>A0A6P7TZS1_9MOLL</name>
<keyword evidence="4 8" id="KW-0862">Zinc</keyword>
<evidence type="ECO:0000256" key="3">
    <source>
        <dbReference type="ARBA" id="ARBA00022801"/>
    </source>
</evidence>
<dbReference type="Pfam" id="PF01421">
    <property type="entry name" value="Reprolysin"/>
    <property type="match status" value="1"/>
</dbReference>
<proteinExistence type="predicted"/>
<dbReference type="InterPro" id="IPR024079">
    <property type="entry name" value="MetalloPept_cat_dom_sf"/>
</dbReference>
<dbReference type="SUPFAM" id="SSF55486">
    <property type="entry name" value="Metalloproteases ('zincins'), catalytic domain"/>
    <property type="match status" value="1"/>
</dbReference>
<keyword evidence="5" id="KW-0482">Metalloprotease</keyword>
<gene>
    <name evidence="11" type="primary">LOC115231387</name>
</gene>
<evidence type="ECO:0000256" key="7">
    <source>
        <dbReference type="ARBA" id="ARBA00023180"/>
    </source>
</evidence>
<evidence type="ECO:0000256" key="6">
    <source>
        <dbReference type="ARBA" id="ARBA00023157"/>
    </source>
</evidence>
<dbReference type="InterPro" id="IPR041645">
    <property type="entry name" value="ADAMTS_CR_2"/>
</dbReference>
<dbReference type="GO" id="GO:0004222">
    <property type="term" value="F:metalloendopeptidase activity"/>
    <property type="evidence" value="ECO:0007669"/>
    <property type="project" value="InterPro"/>
</dbReference>
<keyword evidence="2 8" id="KW-0479">Metal-binding</keyword>
<keyword evidence="6" id="KW-1015">Disulfide bond</keyword>
<evidence type="ECO:0000256" key="5">
    <source>
        <dbReference type="ARBA" id="ARBA00023049"/>
    </source>
</evidence>
<sequence length="662" mass="77314">MFKLNLTSSVFVSFSLLLSFLFMFVTLFVSVDQSCGFPTPPNRHLKESEATKIILNRMPIGAKEKKKTNFSKNECNYYKHDAKEKPSRLRFQFLLQNDTVNLLLYLDKTSSFDDIPIYRIAQREKRLLYLPVSKKYQEAASIYVGPKSLMSVKCKKLVIGNRIRTYYIISGMFIHKSKCYGIAPIEKQDDGKKNGQNFHLVYVLHEIKPDDVDFFSYSNAVKRNIKKRRSLRRKRNPQKAFTIELGIVIDFSVYSFFLSMQNGENMEQKTFDVVYSIKEYYAYMLSTINVVFHSLPDEAFSITVKCRSFFISDNASSSWWIESLHDQSSRVEAVSVWNRFTDWLQEQPLSNTLHYEDHILIITRHSLIQSSEKLLGYTLLLGMCTVNSTSIIQEKFGLYTGLAAAHELGHSLGVLHDGKNNTCDPADEFIMAPSLGPRENEYRLNRFKFSRCSYGYLKNNLHKMTCLQDFDSEVDTELKAFKEMKPGQRYSANWQCQMRFGTQSNIYNCRDKNIFNEAFCTNMWCDNGEGECLKIIPLEGTMCSPREWCKNGRCVFSNTTNIAMQDDEDCWLGDRLFYTTFRMPHVTCHEIISQQPWYCYNPKFYKECCWTCAFFKYPHLHECEYGDRRTDCLVQNCAAYDFQKRHIDCCFTCGQRSMFENT</sequence>
<dbReference type="AlphaFoldDB" id="A0A6P7TZS1"/>
<evidence type="ECO:0000256" key="2">
    <source>
        <dbReference type="ARBA" id="ARBA00022723"/>
    </source>
</evidence>
<feature type="binding site" evidence="8">
    <location>
        <position position="406"/>
    </location>
    <ligand>
        <name>Zn(2+)</name>
        <dbReference type="ChEBI" id="CHEBI:29105"/>
        <note>catalytic</note>
    </ligand>
</feature>
<feature type="binding site" evidence="8">
    <location>
        <position position="410"/>
    </location>
    <ligand>
        <name>Zn(2+)</name>
        <dbReference type="ChEBI" id="CHEBI:29105"/>
        <note>catalytic</note>
    </ligand>
</feature>
<protein>
    <submittedName>
        <fullName evidence="11">A disintegrin and metalloproteinase with thrombospondin motifs 2-like</fullName>
    </submittedName>
</protein>
<reference evidence="11" key="1">
    <citation type="submission" date="2025-08" db="UniProtKB">
        <authorList>
            <consortium name="RefSeq"/>
        </authorList>
    </citation>
    <scope>IDENTIFICATION</scope>
</reference>
<evidence type="ECO:0000313" key="10">
    <source>
        <dbReference type="Proteomes" id="UP000515154"/>
    </source>
</evidence>
<dbReference type="GO" id="GO:0006509">
    <property type="term" value="P:membrane protein ectodomain proteolysis"/>
    <property type="evidence" value="ECO:0007669"/>
    <property type="project" value="TreeGrafter"/>
</dbReference>
<keyword evidence="1" id="KW-0645">Protease</keyword>
<dbReference type="KEGG" id="osn:115231387"/>
<dbReference type="Gene3D" id="3.40.390.10">
    <property type="entry name" value="Collagenase (Catalytic Domain)"/>
    <property type="match status" value="1"/>
</dbReference>
<dbReference type="PROSITE" id="PS50215">
    <property type="entry name" value="ADAM_MEPRO"/>
    <property type="match status" value="1"/>
</dbReference>
<dbReference type="Pfam" id="PF17771">
    <property type="entry name" value="ADAMTS_CR_2"/>
    <property type="match status" value="1"/>
</dbReference>
<evidence type="ECO:0000313" key="11">
    <source>
        <dbReference type="RefSeq" id="XP_029657283.2"/>
    </source>
</evidence>
<dbReference type="GO" id="GO:0046872">
    <property type="term" value="F:metal ion binding"/>
    <property type="evidence" value="ECO:0007669"/>
    <property type="project" value="UniProtKB-KW"/>
</dbReference>
<organism evidence="10 11">
    <name type="scientific">Octopus sinensis</name>
    <name type="common">East Asian common octopus</name>
    <dbReference type="NCBI Taxonomy" id="2607531"/>
    <lineage>
        <taxon>Eukaryota</taxon>
        <taxon>Metazoa</taxon>
        <taxon>Spiralia</taxon>
        <taxon>Lophotrochozoa</taxon>
        <taxon>Mollusca</taxon>
        <taxon>Cephalopoda</taxon>
        <taxon>Coleoidea</taxon>
        <taxon>Octopodiformes</taxon>
        <taxon>Octopoda</taxon>
        <taxon>Incirrata</taxon>
        <taxon>Octopodidae</taxon>
        <taxon>Octopus</taxon>
    </lineage>
</organism>
<evidence type="ECO:0000256" key="8">
    <source>
        <dbReference type="PROSITE-ProRule" id="PRU00276"/>
    </source>
</evidence>